<reference evidence="2" key="1">
    <citation type="journal article" date="2019" name="Int. J. Syst. Evol. Microbiol.">
        <title>The Global Catalogue of Microorganisms (GCM) 10K type strain sequencing project: providing services to taxonomists for standard genome sequencing and annotation.</title>
        <authorList>
            <consortium name="The Broad Institute Genomics Platform"/>
            <consortium name="The Broad Institute Genome Sequencing Center for Infectious Disease"/>
            <person name="Wu L."/>
            <person name="Ma J."/>
        </authorList>
    </citation>
    <scope>NUCLEOTIDE SEQUENCE [LARGE SCALE GENOMIC DNA]</scope>
    <source>
        <strain evidence="2">CCM 7480</strain>
    </source>
</reference>
<sequence length="159" mass="18374">MASIENRSRIQVTVKNRDDLTKQFAYSADKAIQVYVQKLRDEGLKPRLTSLNDHYVVRTRSVGAKNQCIVAHSEAEAIDIKHRLESELRRGCSSTTVVDRRRAWPTCWFATYARKHRATRALKSKATKSTHCWKMPACPGRTWPPSWRRIPTRIRKSPA</sequence>
<proteinExistence type="predicted"/>
<gene>
    <name evidence="1" type="ORF">ACFOPH_23890</name>
</gene>
<dbReference type="RefSeq" id="WP_312551039.1">
    <property type="nucleotide sequence ID" value="NZ_JBHRVV010000001.1"/>
</dbReference>
<organism evidence="1 2">
    <name type="scientific">Massilia haematophila</name>
    <dbReference type="NCBI Taxonomy" id="457923"/>
    <lineage>
        <taxon>Bacteria</taxon>
        <taxon>Pseudomonadati</taxon>
        <taxon>Pseudomonadota</taxon>
        <taxon>Betaproteobacteria</taxon>
        <taxon>Burkholderiales</taxon>
        <taxon>Oxalobacteraceae</taxon>
        <taxon>Telluria group</taxon>
        <taxon>Massilia</taxon>
    </lineage>
</organism>
<comment type="caution">
    <text evidence="1">The sequence shown here is derived from an EMBL/GenBank/DDBJ whole genome shotgun (WGS) entry which is preliminary data.</text>
</comment>
<dbReference type="EMBL" id="JBHRVV010000001">
    <property type="protein sequence ID" value="MFC3461256.1"/>
    <property type="molecule type" value="Genomic_DNA"/>
</dbReference>
<protein>
    <submittedName>
        <fullName evidence="1">Uncharacterized protein</fullName>
    </submittedName>
</protein>
<accession>A0ABV7PSK4</accession>
<keyword evidence="2" id="KW-1185">Reference proteome</keyword>
<dbReference type="Proteomes" id="UP001595665">
    <property type="component" value="Unassembled WGS sequence"/>
</dbReference>
<evidence type="ECO:0000313" key="2">
    <source>
        <dbReference type="Proteomes" id="UP001595665"/>
    </source>
</evidence>
<evidence type="ECO:0000313" key="1">
    <source>
        <dbReference type="EMBL" id="MFC3461256.1"/>
    </source>
</evidence>
<name>A0ABV7PSK4_9BURK</name>